<dbReference type="Proteomes" id="UP001239111">
    <property type="component" value="Chromosome 1"/>
</dbReference>
<proteinExistence type="predicted"/>
<keyword evidence="2" id="KW-1185">Reference proteome</keyword>
<accession>A0ACC2PMT3</accession>
<reference evidence="1" key="1">
    <citation type="submission" date="2023-04" db="EMBL/GenBank/DDBJ databases">
        <title>A chromosome-level genome assembly of the parasitoid wasp Eretmocerus hayati.</title>
        <authorList>
            <person name="Zhong Y."/>
            <person name="Liu S."/>
            <person name="Liu Y."/>
        </authorList>
    </citation>
    <scope>NUCLEOTIDE SEQUENCE</scope>
    <source>
        <strain evidence="1">ZJU_SS_LIU_2023</strain>
    </source>
</reference>
<gene>
    <name evidence="1" type="ORF">QAD02_020135</name>
</gene>
<organism evidence="1 2">
    <name type="scientific">Eretmocerus hayati</name>
    <dbReference type="NCBI Taxonomy" id="131215"/>
    <lineage>
        <taxon>Eukaryota</taxon>
        <taxon>Metazoa</taxon>
        <taxon>Ecdysozoa</taxon>
        <taxon>Arthropoda</taxon>
        <taxon>Hexapoda</taxon>
        <taxon>Insecta</taxon>
        <taxon>Pterygota</taxon>
        <taxon>Neoptera</taxon>
        <taxon>Endopterygota</taxon>
        <taxon>Hymenoptera</taxon>
        <taxon>Apocrita</taxon>
        <taxon>Proctotrupomorpha</taxon>
        <taxon>Chalcidoidea</taxon>
        <taxon>Aphelinidae</taxon>
        <taxon>Aphelininae</taxon>
        <taxon>Eretmocerus</taxon>
    </lineage>
</organism>
<protein>
    <submittedName>
        <fullName evidence="1">Uncharacterized protein</fullName>
    </submittedName>
</protein>
<sequence length="268" mass="29837">MKLPVTIVVAIFSCARTQRIDECLQRDSISCIQKSFYRGARDFFDRDSFDILPGISLIKSQEDDRSSRKSKALAYEKQIDESSSFMQRQSTLESFIRDGLSDFLTGRSLKIDFVPILDRLNQSARAFSDSVPKEIQQTADAISEGRGRKKFYKNLMPLLLATKLKFGVLATFAYFTVVLLAKKALLFSIISVMISTFIGIKALWAKKNELPDPSLSRWSSGGLVGSMGWSPPAVPSSGWSPSGGESGWEDTHGAYSSHNQAYTHSYQS</sequence>
<name>A0ACC2PMT3_9HYME</name>
<dbReference type="EMBL" id="CM056741">
    <property type="protein sequence ID" value="KAJ8684343.1"/>
    <property type="molecule type" value="Genomic_DNA"/>
</dbReference>
<evidence type="ECO:0000313" key="2">
    <source>
        <dbReference type="Proteomes" id="UP001239111"/>
    </source>
</evidence>
<evidence type="ECO:0000313" key="1">
    <source>
        <dbReference type="EMBL" id="KAJ8684343.1"/>
    </source>
</evidence>
<comment type="caution">
    <text evidence="1">The sequence shown here is derived from an EMBL/GenBank/DDBJ whole genome shotgun (WGS) entry which is preliminary data.</text>
</comment>